<proteinExistence type="predicted"/>
<feature type="non-terminal residue" evidence="2">
    <location>
        <position position="1"/>
    </location>
</feature>
<feature type="compositionally biased region" description="Basic and acidic residues" evidence="1">
    <location>
        <begin position="386"/>
        <end position="396"/>
    </location>
</feature>
<accession>A0A6J4MCJ0</accession>
<feature type="compositionally biased region" description="Basic residues" evidence="1">
    <location>
        <begin position="1"/>
        <end position="28"/>
    </location>
</feature>
<feature type="compositionally biased region" description="Basic residues" evidence="1">
    <location>
        <begin position="302"/>
        <end position="313"/>
    </location>
</feature>
<feature type="compositionally biased region" description="Basic residues" evidence="1">
    <location>
        <begin position="229"/>
        <end position="241"/>
    </location>
</feature>
<feature type="non-terminal residue" evidence="2">
    <location>
        <position position="427"/>
    </location>
</feature>
<protein>
    <submittedName>
        <fullName evidence="2">Enolase</fullName>
        <ecNumber evidence="2">4.2.1.11</ecNumber>
    </submittedName>
</protein>
<gene>
    <name evidence="2" type="ORF">AVDCRST_MAG40-3091</name>
</gene>
<evidence type="ECO:0000313" key="2">
    <source>
        <dbReference type="EMBL" id="CAA9354709.1"/>
    </source>
</evidence>
<dbReference type="EMBL" id="CADCTX010000849">
    <property type="protein sequence ID" value="CAA9354709.1"/>
    <property type="molecule type" value="Genomic_DNA"/>
</dbReference>
<reference evidence="2" key="1">
    <citation type="submission" date="2020-02" db="EMBL/GenBank/DDBJ databases">
        <authorList>
            <person name="Meier V. D."/>
        </authorList>
    </citation>
    <scope>NUCLEOTIDE SEQUENCE</scope>
    <source>
        <strain evidence="2">AVDCRST_MAG40</strain>
    </source>
</reference>
<feature type="compositionally biased region" description="Gly residues" evidence="1">
    <location>
        <begin position="113"/>
        <end position="126"/>
    </location>
</feature>
<feature type="compositionally biased region" description="Basic and acidic residues" evidence="1">
    <location>
        <begin position="210"/>
        <end position="228"/>
    </location>
</feature>
<feature type="compositionally biased region" description="Basic and acidic residues" evidence="1">
    <location>
        <begin position="314"/>
        <end position="356"/>
    </location>
</feature>
<dbReference type="GO" id="GO:0004634">
    <property type="term" value="F:phosphopyruvate hydratase activity"/>
    <property type="evidence" value="ECO:0007669"/>
    <property type="project" value="UniProtKB-EC"/>
</dbReference>
<sequence length="427" mass="47506">ANDPRHHRARDPRQPRQPHRRSRRHAGFGRRGAGGGAERRLHGRARGARAARRRRQAVPGEGRAARGAEHRGDDPPRAERDGRHQPDRDRPRAARPRRHAEQGEAGRQRDPGGVDGHGARGGGRGGAPALPVPGGPARAHAARADDEHPQRRRARHQHGGLPGVHDRAGGRRDVRRRAPHGGGGVPRAQEGAGGAQARHRRGRRGRLRPRPQDRRGRAQARRGGDRGGRLRAGHRDRHRAGLRGERAAQGRQVHLQEERRRHARRGRDDRALREVDGAVPDRLDRGRAGGGRLGRVGAAHQVVRRPRAARGRRPVRDEHRAAGARDRERGGERDPHQGESDRHAHRDARGDRDGARRRLPQRDLAPLGRDRGHLHRRPRRGHRRRADQDRLGEPHRPGGQVQPAPPHRGAARRVRGVPGRADLRAEV</sequence>
<feature type="compositionally biased region" description="Basic residues" evidence="1">
    <location>
        <begin position="41"/>
        <end position="56"/>
    </location>
</feature>
<feature type="compositionally biased region" description="Basic and acidic residues" evidence="1">
    <location>
        <begin position="63"/>
        <end position="92"/>
    </location>
</feature>
<name>A0A6J4MCJ0_9BACT</name>
<feature type="compositionally biased region" description="Basic residues" evidence="1">
    <location>
        <begin position="372"/>
        <end position="385"/>
    </location>
</feature>
<keyword evidence="2" id="KW-0456">Lyase</keyword>
<feature type="compositionally biased region" description="Basic and acidic residues" evidence="1">
    <location>
        <begin position="99"/>
        <end position="112"/>
    </location>
</feature>
<dbReference type="AlphaFoldDB" id="A0A6J4MCJ0"/>
<dbReference type="EC" id="4.2.1.11" evidence="2"/>
<feature type="compositionally biased region" description="Basic residues" evidence="1">
    <location>
        <begin position="197"/>
        <end position="209"/>
    </location>
</feature>
<feature type="compositionally biased region" description="Basic and acidic residues" evidence="1">
    <location>
        <begin position="242"/>
        <end position="287"/>
    </location>
</feature>
<organism evidence="2">
    <name type="scientific">uncultured Gemmatimonadaceae bacterium</name>
    <dbReference type="NCBI Taxonomy" id="246130"/>
    <lineage>
        <taxon>Bacteria</taxon>
        <taxon>Pseudomonadati</taxon>
        <taxon>Gemmatimonadota</taxon>
        <taxon>Gemmatimonadia</taxon>
        <taxon>Gemmatimonadales</taxon>
        <taxon>Gemmatimonadaceae</taxon>
        <taxon>environmental samples</taxon>
    </lineage>
</organism>
<feature type="region of interest" description="Disordered" evidence="1">
    <location>
        <begin position="1"/>
        <end position="427"/>
    </location>
</feature>
<evidence type="ECO:0000256" key="1">
    <source>
        <dbReference type="SAM" id="MobiDB-lite"/>
    </source>
</evidence>